<dbReference type="Gene3D" id="2.180.10.10">
    <property type="entry name" value="RHS repeat-associated core"/>
    <property type="match status" value="1"/>
</dbReference>
<reference evidence="2 3" key="1">
    <citation type="submission" date="2019-06" db="EMBL/GenBank/DDBJ databases">
        <title>Persicimonas caeni gen. nov., sp. nov., a predatory bacterium isolated from solar saltern.</title>
        <authorList>
            <person name="Wang S."/>
        </authorList>
    </citation>
    <scope>NUCLEOTIDE SEQUENCE [LARGE SCALE GENOMIC DNA]</scope>
    <source>
        <strain evidence="2 3">YN101</strain>
    </source>
</reference>
<accession>A0A4Y6Q1D1</accession>
<evidence type="ECO:0000313" key="3">
    <source>
        <dbReference type="Proteomes" id="UP000315995"/>
    </source>
</evidence>
<dbReference type="NCBIfam" id="TIGR03696">
    <property type="entry name" value="Rhs_assc_core"/>
    <property type="match status" value="1"/>
</dbReference>
<feature type="compositionally biased region" description="Basic and acidic residues" evidence="1">
    <location>
        <begin position="460"/>
        <end position="479"/>
    </location>
</feature>
<evidence type="ECO:0000313" key="2">
    <source>
        <dbReference type="EMBL" id="QDG54391.1"/>
    </source>
</evidence>
<dbReference type="OrthoDB" id="5423106at2"/>
<organism evidence="2 3">
    <name type="scientific">Persicimonas caeni</name>
    <dbReference type="NCBI Taxonomy" id="2292766"/>
    <lineage>
        <taxon>Bacteria</taxon>
        <taxon>Deltaproteobacteria</taxon>
        <taxon>Bradymonadales</taxon>
        <taxon>Bradymonadaceae</taxon>
        <taxon>Persicimonas</taxon>
    </lineage>
</organism>
<dbReference type="PANTHER" id="PTHR32305:SF15">
    <property type="entry name" value="PROTEIN RHSA-RELATED"/>
    <property type="match status" value="1"/>
</dbReference>
<evidence type="ECO:0000256" key="1">
    <source>
        <dbReference type="SAM" id="MobiDB-lite"/>
    </source>
</evidence>
<feature type="region of interest" description="Disordered" evidence="1">
    <location>
        <begin position="448"/>
        <end position="555"/>
    </location>
</feature>
<feature type="compositionally biased region" description="Basic and acidic residues" evidence="1">
    <location>
        <begin position="514"/>
        <end position="528"/>
    </location>
</feature>
<accession>A0A5B8YCD1</accession>
<dbReference type="Proteomes" id="UP000315995">
    <property type="component" value="Chromosome"/>
</dbReference>
<name>A0A4Y6Q1D1_PERCE</name>
<protein>
    <recommendedName>
        <fullName evidence="4">Bacterial toxin 24 domain-containing protein</fullName>
    </recommendedName>
</protein>
<dbReference type="InterPro" id="IPR022385">
    <property type="entry name" value="Rhs_assc_core"/>
</dbReference>
<dbReference type="InterPro" id="IPR050708">
    <property type="entry name" value="T6SS_VgrG/RHS"/>
</dbReference>
<dbReference type="AlphaFoldDB" id="A0A4Y6Q1D1"/>
<keyword evidence="3" id="KW-1185">Reference proteome</keyword>
<gene>
    <name evidence="2" type="ORF">FIV42_27695</name>
</gene>
<dbReference type="PANTHER" id="PTHR32305">
    <property type="match status" value="1"/>
</dbReference>
<dbReference type="EMBL" id="CP041186">
    <property type="protein sequence ID" value="QDG54391.1"/>
    <property type="molecule type" value="Genomic_DNA"/>
</dbReference>
<dbReference type="RefSeq" id="WP_141200835.1">
    <property type="nucleotide sequence ID" value="NZ_CP041186.1"/>
</dbReference>
<evidence type="ECO:0008006" key="4">
    <source>
        <dbReference type="Google" id="ProtNLM"/>
    </source>
</evidence>
<sequence>MHSLAGGGTVRKIHTYDGLDRLKFTDFDSPTVNFNQAFGYSSTGNISYVGDKNAPDEDYAYGDDSISQAVTSIAYANAEPGTRTLSYDLDGQLVTDVRQFLQTGEIEKRNIAYDATGCMRQIDVVRKGSNGTLLEDMTTTHVCGQGGRRVFRSTVDYVNGEVNRVIDFAGIAEIRPDEGPDRDQDGYPDGLIFVRIPVNGAVSVEDARSLVDGSRIEEESGYIHSDLRGSVLAKTAIEGAASIDKEAVYGAWGEPVEVSTAAKPRHQFVDFEPDRATGYYYMGARVYDPTLRRWLSPDPLLWAVPGLEEGNGAGLNLYAYADNDPVGLIDPQGTDPGAVIWDGGGGCMASQPDCGRDPNPFSQQKPHELSDGGKVVGAVVLGTLSLATDPVAEAVEAPGKIASAVESGDGVQIASVGAMILVNILTRGKGGKVRKVLDEGAEVVEDVAKAGKKAKPGSYRPEREMPKTKHGEHQADTDAPHSQIATKRSKRGKGDYTQAKEWGYDEDGNLVPKRQIDFTDHGRPDKHTSPHQHKYVPNETGGSPKRGEPEPLEEP</sequence>
<proteinExistence type="predicted"/>